<evidence type="ECO:0000313" key="3">
    <source>
        <dbReference type="EMBL" id="GAA3667752.1"/>
    </source>
</evidence>
<accession>A0ABP7BU72</accession>
<evidence type="ECO:0000313" key="4">
    <source>
        <dbReference type="Proteomes" id="UP001410795"/>
    </source>
</evidence>
<dbReference type="PANTHER" id="PTHR34315:SF1">
    <property type="entry name" value="INTRADIOL RING-CLEAVAGE DIOXYGENASES DOMAIN-CONTAINING PROTEIN-RELATED"/>
    <property type="match status" value="1"/>
</dbReference>
<feature type="region of interest" description="Disordered" evidence="1">
    <location>
        <begin position="63"/>
        <end position="128"/>
    </location>
</feature>
<dbReference type="InterPro" id="IPR006311">
    <property type="entry name" value="TAT_signal"/>
</dbReference>
<dbReference type="Pfam" id="PF00775">
    <property type="entry name" value="Dioxygenase_C"/>
    <property type="match status" value="1"/>
</dbReference>
<dbReference type="PROSITE" id="PS51318">
    <property type="entry name" value="TAT"/>
    <property type="match status" value="1"/>
</dbReference>
<dbReference type="EMBL" id="BAAAYV010000025">
    <property type="protein sequence ID" value="GAA3667752.1"/>
    <property type="molecule type" value="Genomic_DNA"/>
</dbReference>
<feature type="compositionally biased region" description="Gly residues" evidence="1">
    <location>
        <begin position="322"/>
        <end position="332"/>
    </location>
</feature>
<dbReference type="GO" id="GO:0051213">
    <property type="term" value="F:dioxygenase activity"/>
    <property type="evidence" value="ECO:0007669"/>
    <property type="project" value="UniProtKB-KW"/>
</dbReference>
<organism evidence="3 4">
    <name type="scientific">Microbacterium marinilacus</name>
    <dbReference type="NCBI Taxonomy" id="415209"/>
    <lineage>
        <taxon>Bacteria</taxon>
        <taxon>Bacillati</taxon>
        <taxon>Actinomycetota</taxon>
        <taxon>Actinomycetes</taxon>
        <taxon>Micrococcales</taxon>
        <taxon>Microbacteriaceae</taxon>
        <taxon>Microbacterium</taxon>
    </lineage>
</organism>
<evidence type="ECO:0000256" key="1">
    <source>
        <dbReference type="SAM" id="MobiDB-lite"/>
    </source>
</evidence>
<dbReference type="SUPFAM" id="SSF49482">
    <property type="entry name" value="Aromatic compound dioxygenase"/>
    <property type="match status" value="1"/>
</dbReference>
<dbReference type="PANTHER" id="PTHR34315">
    <property type="match status" value="1"/>
</dbReference>
<keyword evidence="3" id="KW-0560">Oxidoreductase</keyword>
<protein>
    <submittedName>
        <fullName evidence="3">Intradiol ring-cleavage dioxygenase</fullName>
    </submittedName>
</protein>
<comment type="caution">
    <text evidence="3">The sequence shown here is derived from an EMBL/GenBank/DDBJ whole genome shotgun (WGS) entry which is preliminary data.</text>
</comment>
<dbReference type="InterPro" id="IPR000627">
    <property type="entry name" value="Intradiol_dOase_C"/>
</dbReference>
<reference evidence="4" key="1">
    <citation type="journal article" date="2019" name="Int. J. Syst. Evol. Microbiol.">
        <title>The Global Catalogue of Microorganisms (GCM) 10K type strain sequencing project: providing services to taxonomists for standard genome sequencing and annotation.</title>
        <authorList>
            <consortium name="The Broad Institute Genomics Platform"/>
            <consortium name="The Broad Institute Genome Sequencing Center for Infectious Disease"/>
            <person name="Wu L."/>
            <person name="Ma J."/>
        </authorList>
    </citation>
    <scope>NUCLEOTIDE SEQUENCE [LARGE SCALE GENOMIC DNA]</scope>
    <source>
        <strain evidence="4">JCM 16546</strain>
    </source>
</reference>
<feature type="domain" description="Intradiol ring-cleavage dioxygenases" evidence="2">
    <location>
        <begin position="123"/>
        <end position="220"/>
    </location>
</feature>
<name>A0ABP7BU72_9MICO</name>
<dbReference type="InterPro" id="IPR015889">
    <property type="entry name" value="Intradiol_dOase_core"/>
</dbReference>
<evidence type="ECO:0000259" key="2">
    <source>
        <dbReference type="Pfam" id="PF00775"/>
    </source>
</evidence>
<feature type="region of interest" description="Disordered" evidence="1">
    <location>
        <begin position="315"/>
        <end position="339"/>
    </location>
</feature>
<gene>
    <name evidence="3" type="ORF">GCM10022202_32240</name>
</gene>
<sequence length="339" mass="34929">MSRIPEPTQTPQGPAYEGRLLDRADEEVVDQGASFDIRTLISRRGVLSLVGLGVGTAALAACAPTTSDTTTSSDSSTSDGSSGTTTTTTPSPSASESTTTTELPAAEIPDETAGPYPGDGSNGPDILEQSGIVRSDIRSSIDGGATAEGVPLTFELTILDMANGDVPFENVAVYAWHCDAQGRYSMYSDGVTEETYLRGVQVADANGVVTFTSIFPACYTGRWPHIHFEVYPDVDSITDSTNAISTSQLALTEETCAEVYALSEYDGSTQNMSQLTLASDNVFGDDGGELQIATMSGDVTSGYTASLVVRVDTTTEPTAGAAPGGGAGGGGDAPEPPTN</sequence>
<dbReference type="CDD" id="cd03457">
    <property type="entry name" value="intradiol_dioxygenase_like"/>
    <property type="match status" value="1"/>
</dbReference>
<keyword evidence="3" id="KW-0223">Dioxygenase</keyword>
<proteinExistence type="predicted"/>
<dbReference type="RefSeq" id="WP_221858169.1">
    <property type="nucleotide sequence ID" value="NZ_BAAAYV010000025.1"/>
</dbReference>
<dbReference type="Gene3D" id="2.60.130.10">
    <property type="entry name" value="Aromatic compound dioxygenase"/>
    <property type="match status" value="1"/>
</dbReference>
<dbReference type="Proteomes" id="UP001410795">
    <property type="component" value="Unassembled WGS sequence"/>
</dbReference>
<keyword evidence="4" id="KW-1185">Reference proteome</keyword>
<feature type="compositionally biased region" description="Low complexity" evidence="1">
    <location>
        <begin position="63"/>
        <end position="102"/>
    </location>
</feature>